<evidence type="ECO:0000256" key="7">
    <source>
        <dbReference type="ARBA" id="ARBA00034808"/>
    </source>
</evidence>
<protein>
    <recommendedName>
        <fullName evidence="7">DNA 3'-5' helicase</fullName>
        <ecNumber evidence="7">5.6.2.4</ecNumber>
    </recommendedName>
    <alternativeName>
        <fullName evidence="8">DNA 3'-5' helicase II</fullName>
    </alternativeName>
</protein>
<reference evidence="13 14" key="1">
    <citation type="submission" date="2020-08" db="EMBL/GenBank/DDBJ databases">
        <title>Genome sequence of Sphingomonas daechungensis KACC 18115T.</title>
        <authorList>
            <person name="Hyun D.-W."/>
            <person name="Bae J.-W."/>
        </authorList>
    </citation>
    <scope>NUCLEOTIDE SEQUENCE [LARGE SCALE GENOMIC DNA]</scope>
    <source>
        <strain evidence="13 14">KACC 18115</strain>
    </source>
</reference>
<evidence type="ECO:0000256" key="4">
    <source>
        <dbReference type="ARBA" id="ARBA00022840"/>
    </source>
</evidence>
<keyword evidence="5" id="KW-0413">Isomerase</keyword>
<dbReference type="RefSeq" id="WP_187714606.1">
    <property type="nucleotide sequence ID" value="NZ_BAABJC010000001.1"/>
</dbReference>
<evidence type="ECO:0000256" key="3">
    <source>
        <dbReference type="ARBA" id="ARBA00022806"/>
    </source>
</evidence>
<dbReference type="PROSITE" id="PS51217">
    <property type="entry name" value="UVRD_HELICASE_CTER"/>
    <property type="match status" value="1"/>
</dbReference>
<keyword evidence="3 10" id="KW-0347">Helicase</keyword>
<name>A0ABX6T008_9SPHN</name>
<keyword evidence="14" id="KW-1185">Reference proteome</keyword>
<dbReference type="Proteomes" id="UP000516134">
    <property type="component" value="Chromosome"/>
</dbReference>
<gene>
    <name evidence="13" type="ORF">H9L15_14805</name>
</gene>
<evidence type="ECO:0000256" key="8">
    <source>
        <dbReference type="ARBA" id="ARBA00034923"/>
    </source>
</evidence>
<accession>A0ABX6T008</accession>
<comment type="catalytic activity">
    <reaction evidence="9">
        <text>ATP + H2O = ADP + phosphate + H(+)</text>
        <dbReference type="Rhea" id="RHEA:13065"/>
        <dbReference type="ChEBI" id="CHEBI:15377"/>
        <dbReference type="ChEBI" id="CHEBI:15378"/>
        <dbReference type="ChEBI" id="CHEBI:30616"/>
        <dbReference type="ChEBI" id="CHEBI:43474"/>
        <dbReference type="ChEBI" id="CHEBI:456216"/>
        <dbReference type="EC" id="5.6.2.4"/>
    </reaction>
</comment>
<evidence type="ECO:0000256" key="9">
    <source>
        <dbReference type="ARBA" id="ARBA00048988"/>
    </source>
</evidence>
<dbReference type="EC" id="5.6.2.4" evidence="7"/>
<dbReference type="InterPro" id="IPR014017">
    <property type="entry name" value="DNA_helicase_UvrD-like_C"/>
</dbReference>
<feature type="domain" description="UvrD-like helicase ATP-binding" evidence="11">
    <location>
        <begin position="15"/>
        <end position="288"/>
    </location>
</feature>
<evidence type="ECO:0000259" key="11">
    <source>
        <dbReference type="PROSITE" id="PS51198"/>
    </source>
</evidence>
<dbReference type="InterPro" id="IPR027417">
    <property type="entry name" value="P-loop_NTPase"/>
</dbReference>
<organism evidence="13 14">
    <name type="scientific">Sphingomonas daechungensis</name>
    <dbReference type="NCBI Taxonomy" id="1176646"/>
    <lineage>
        <taxon>Bacteria</taxon>
        <taxon>Pseudomonadati</taxon>
        <taxon>Pseudomonadota</taxon>
        <taxon>Alphaproteobacteria</taxon>
        <taxon>Sphingomonadales</taxon>
        <taxon>Sphingomonadaceae</taxon>
        <taxon>Sphingomonas</taxon>
    </lineage>
</organism>
<dbReference type="PANTHER" id="PTHR11070:SF2">
    <property type="entry name" value="ATP-DEPENDENT DNA HELICASE SRS2"/>
    <property type="match status" value="1"/>
</dbReference>
<dbReference type="Pfam" id="PF13361">
    <property type="entry name" value="UvrD_C"/>
    <property type="match status" value="1"/>
</dbReference>
<dbReference type="PROSITE" id="PS51198">
    <property type="entry name" value="UVRD_HELICASE_ATP_BIND"/>
    <property type="match status" value="1"/>
</dbReference>
<keyword evidence="2 10" id="KW-0378">Hydrolase</keyword>
<evidence type="ECO:0000313" key="13">
    <source>
        <dbReference type="EMBL" id="QNP43176.1"/>
    </source>
</evidence>
<dbReference type="GO" id="GO:0004386">
    <property type="term" value="F:helicase activity"/>
    <property type="evidence" value="ECO:0007669"/>
    <property type="project" value="UniProtKB-KW"/>
</dbReference>
<dbReference type="EMBL" id="CP060780">
    <property type="protein sequence ID" value="QNP43176.1"/>
    <property type="molecule type" value="Genomic_DNA"/>
</dbReference>
<evidence type="ECO:0000259" key="12">
    <source>
        <dbReference type="PROSITE" id="PS51217"/>
    </source>
</evidence>
<comment type="catalytic activity">
    <reaction evidence="6">
        <text>Couples ATP hydrolysis with the unwinding of duplex DNA by translocating in the 3'-5' direction.</text>
        <dbReference type="EC" id="5.6.2.4"/>
    </reaction>
</comment>
<keyword evidence="4 10" id="KW-0067">ATP-binding</keyword>
<dbReference type="InterPro" id="IPR014016">
    <property type="entry name" value="UvrD-like_ATP-bd"/>
</dbReference>
<dbReference type="PANTHER" id="PTHR11070">
    <property type="entry name" value="UVRD / RECB / PCRA DNA HELICASE FAMILY MEMBER"/>
    <property type="match status" value="1"/>
</dbReference>
<keyword evidence="1 10" id="KW-0547">Nucleotide-binding</keyword>
<evidence type="ECO:0000256" key="10">
    <source>
        <dbReference type="PROSITE-ProRule" id="PRU00560"/>
    </source>
</evidence>
<evidence type="ECO:0000256" key="6">
    <source>
        <dbReference type="ARBA" id="ARBA00034617"/>
    </source>
</evidence>
<feature type="binding site" evidence="10">
    <location>
        <begin position="36"/>
        <end position="43"/>
    </location>
    <ligand>
        <name>ATP</name>
        <dbReference type="ChEBI" id="CHEBI:30616"/>
    </ligand>
</feature>
<dbReference type="InterPro" id="IPR000212">
    <property type="entry name" value="DNA_helicase_UvrD/REP"/>
</dbReference>
<dbReference type="Pfam" id="PF00580">
    <property type="entry name" value="UvrD-helicase"/>
    <property type="match status" value="1"/>
</dbReference>
<evidence type="ECO:0000256" key="1">
    <source>
        <dbReference type="ARBA" id="ARBA00022741"/>
    </source>
</evidence>
<evidence type="ECO:0000256" key="2">
    <source>
        <dbReference type="ARBA" id="ARBA00022801"/>
    </source>
</evidence>
<proteinExistence type="predicted"/>
<dbReference type="Gene3D" id="3.40.50.300">
    <property type="entry name" value="P-loop containing nucleotide triphosphate hydrolases"/>
    <property type="match status" value="3"/>
</dbReference>
<evidence type="ECO:0000313" key="14">
    <source>
        <dbReference type="Proteomes" id="UP000516134"/>
    </source>
</evidence>
<evidence type="ECO:0000256" key="5">
    <source>
        <dbReference type="ARBA" id="ARBA00023235"/>
    </source>
</evidence>
<dbReference type="CDD" id="cd17932">
    <property type="entry name" value="DEXQc_UvrD"/>
    <property type="match status" value="1"/>
</dbReference>
<dbReference type="SUPFAM" id="SSF52540">
    <property type="entry name" value="P-loop containing nucleoside triphosphate hydrolases"/>
    <property type="match status" value="1"/>
</dbReference>
<sequence length="614" mass="69309">MTLVAPEEWRPQGIDDLEPRAWEALREVERSVCVTAGAGAGKTEFLAQKGSYLLETGLCPAPKRILAISFKRDAARNLSDRIVARCAPDQARRFVSMTFDGFTKHMLDQFREAVPEDFRPPANYAIAMDTRDERNDFIRRHSFGVAADRLGRAVAECPLPIVEVENERAREILGPYWRDQYEHFDRAYLTFAMINRLVDYMLRTNPGIRQALISTYPYVFLDEFQDTTTAQYDLVRTAFGRSDSVFTAVGDDKQKIMGWAGAMDAAFVRFTADFRARCTALQSNWRSHEDLVAIQHAVATRIDPAVEHAIARGRRTVDGTIAAIWEFPTREDEVEGLAEWIAGKVEGGSVEPHDVAILVRMLANNVEDELAPAFTRHGLILRNVARNVGTIAIQDLLAEELTQSLLPFLRLGAARRNADAWAAARSVLQWLESPDGEDEIAQERAIARVEEISKRLRVRMGRQAPDAAANVRGVGRLALREIGEPLIRRATPSYQRDADFERVLEGFLLLLEESAELGGTWNEVLDRFEGIGQVPLMTVHKSKGLEFHTVIFFGLDSRSWRSLQPGAEEELKAFFVALTRAKQRAFFTYCRGRGQPIEWLEELLGDLLPRVFFV</sequence>
<feature type="domain" description="UvrD-like helicase C-terminal" evidence="12">
    <location>
        <begin position="289"/>
        <end position="544"/>
    </location>
</feature>